<evidence type="ECO:0000313" key="2">
    <source>
        <dbReference type="EMBL" id="SVE35083.1"/>
    </source>
</evidence>
<organism evidence="2">
    <name type="scientific">marine metagenome</name>
    <dbReference type="NCBI Taxonomy" id="408172"/>
    <lineage>
        <taxon>unclassified sequences</taxon>
        <taxon>metagenomes</taxon>
        <taxon>ecological metagenomes</taxon>
    </lineage>
</organism>
<dbReference type="PANTHER" id="PTHR41534:SF1">
    <property type="entry name" value="BLR3401 PROTEIN"/>
    <property type="match status" value="1"/>
</dbReference>
<dbReference type="InterPro" id="IPR000391">
    <property type="entry name" value="Rng_hydr_dOase-bsu"/>
</dbReference>
<gene>
    <name evidence="2" type="ORF">METZ01_LOCUS487937</name>
</gene>
<accession>A0A383CSR0</accession>
<dbReference type="SUPFAM" id="SSF54427">
    <property type="entry name" value="NTF2-like"/>
    <property type="match status" value="1"/>
</dbReference>
<dbReference type="InterPro" id="IPR032710">
    <property type="entry name" value="NTF2-like_dom_sf"/>
</dbReference>
<dbReference type="CDD" id="cd00667">
    <property type="entry name" value="ring_hydroxylating_dioxygenases_beta"/>
    <property type="match status" value="1"/>
</dbReference>
<protein>
    <submittedName>
        <fullName evidence="2">Uncharacterized protein</fullName>
    </submittedName>
</protein>
<dbReference type="EMBL" id="UINC01211259">
    <property type="protein sequence ID" value="SVE35083.1"/>
    <property type="molecule type" value="Genomic_DNA"/>
</dbReference>
<dbReference type="Gene3D" id="3.10.450.50">
    <property type="match status" value="1"/>
</dbReference>
<evidence type="ECO:0000256" key="1">
    <source>
        <dbReference type="ARBA" id="ARBA00023002"/>
    </source>
</evidence>
<name>A0A383CSR0_9ZZZZ</name>
<dbReference type="PANTHER" id="PTHR41534">
    <property type="entry name" value="BLR3401 PROTEIN"/>
    <property type="match status" value="1"/>
</dbReference>
<dbReference type="GO" id="GO:0019380">
    <property type="term" value="P:3-phenylpropionate catabolic process"/>
    <property type="evidence" value="ECO:0007669"/>
    <property type="project" value="TreeGrafter"/>
</dbReference>
<dbReference type="AlphaFoldDB" id="A0A383CSR0"/>
<dbReference type="Pfam" id="PF00866">
    <property type="entry name" value="Ring_hydroxyl_B"/>
    <property type="match status" value="1"/>
</dbReference>
<keyword evidence="1" id="KW-0560">Oxidoreductase</keyword>
<reference evidence="2" key="1">
    <citation type="submission" date="2018-05" db="EMBL/GenBank/DDBJ databases">
        <authorList>
            <person name="Lanie J.A."/>
            <person name="Ng W.-L."/>
            <person name="Kazmierczak K.M."/>
            <person name="Andrzejewski T.M."/>
            <person name="Davidsen T.M."/>
            <person name="Wayne K.J."/>
            <person name="Tettelin H."/>
            <person name="Glass J.I."/>
            <person name="Rusch D."/>
            <person name="Podicherti R."/>
            <person name="Tsui H.-C.T."/>
            <person name="Winkler M.E."/>
        </authorList>
    </citation>
    <scope>NUCLEOTIDE SEQUENCE</scope>
</reference>
<sequence length="166" mass="19045">MVMSDSAYEYVRDLIFLEADLLDRQKWDDWLDLYIDDCIYWVPSWLTEDELGSDPEGQVNMIYIVGKPGLAARLVRISSGQAYAEMPLSRTSHLIGTVRLLDHDKNILQASAKWMTLSVDARIGKVVRGGWYEYELQRDTRGLKISRKKVVLLEDVIDGAIDVHQI</sequence>
<dbReference type="GO" id="GO:0016491">
    <property type="term" value="F:oxidoreductase activity"/>
    <property type="evidence" value="ECO:0007669"/>
    <property type="project" value="UniProtKB-KW"/>
</dbReference>
<proteinExistence type="predicted"/>